<name>A0A0K2T7K1_LEPSM</name>
<dbReference type="AlphaFoldDB" id="A0A0K2T7K1"/>
<accession>A0A0K2T7K1</accession>
<proteinExistence type="predicted"/>
<protein>
    <submittedName>
        <fullName evidence="1">Uncharacterized protein</fullName>
    </submittedName>
</protein>
<dbReference type="EMBL" id="HACA01004429">
    <property type="protein sequence ID" value="CDW21790.1"/>
    <property type="molecule type" value="Transcribed_RNA"/>
</dbReference>
<organism evidence="1">
    <name type="scientific">Lepeophtheirus salmonis</name>
    <name type="common">Salmon louse</name>
    <name type="synonym">Caligus salmonis</name>
    <dbReference type="NCBI Taxonomy" id="72036"/>
    <lineage>
        <taxon>Eukaryota</taxon>
        <taxon>Metazoa</taxon>
        <taxon>Ecdysozoa</taxon>
        <taxon>Arthropoda</taxon>
        <taxon>Crustacea</taxon>
        <taxon>Multicrustacea</taxon>
        <taxon>Hexanauplia</taxon>
        <taxon>Copepoda</taxon>
        <taxon>Siphonostomatoida</taxon>
        <taxon>Caligidae</taxon>
        <taxon>Lepeophtheirus</taxon>
    </lineage>
</organism>
<reference evidence="1" key="1">
    <citation type="submission" date="2014-05" db="EMBL/GenBank/DDBJ databases">
        <authorList>
            <person name="Chronopoulou M."/>
        </authorList>
    </citation>
    <scope>NUCLEOTIDE SEQUENCE</scope>
    <source>
        <tissue evidence="1">Whole organism</tissue>
    </source>
</reference>
<sequence length="31" mass="3619">MTSILKGWWKLNISRIRVMVYPCISINLGLL</sequence>
<evidence type="ECO:0000313" key="1">
    <source>
        <dbReference type="EMBL" id="CDW21790.1"/>
    </source>
</evidence>